<dbReference type="InterPro" id="IPR033124">
    <property type="entry name" value="Ser_caboxypep_his_AS"/>
</dbReference>
<name>A0A830HM64_9CHLO</name>
<dbReference type="Gene3D" id="3.40.50.1820">
    <property type="entry name" value="alpha/beta hydrolase"/>
    <property type="match status" value="1"/>
</dbReference>
<dbReference type="InterPro" id="IPR029058">
    <property type="entry name" value="AB_hydrolase_fold"/>
</dbReference>
<dbReference type="PANTHER" id="PTHR11802:SF201">
    <property type="entry name" value="CARBOXYPEPTIDASE"/>
    <property type="match status" value="1"/>
</dbReference>
<keyword evidence="2" id="KW-0121">Carboxypeptidase</keyword>
<keyword evidence="2" id="KW-0378">Hydrolase</keyword>
<organism evidence="3 4">
    <name type="scientific">Pycnococcus provasolii</name>
    <dbReference type="NCBI Taxonomy" id="41880"/>
    <lineage>
        <taxon>Eukaryota</taxon>
        <taxon>Viridiplantae</taxon>
        <taxon>Chlorophyta</taxon>
        <taxon>Pseudoscourfieldiophyceae</taxon>
        <taxon>Pseudoscourfieldiales</taxon>
        <taxon>Pycnococcaceae</taxon>
        <taxon>Pycnococcus</taxon>
    </lineage>
</organism>
<comment type="similarity">
    <text evidence="1 2">Belongs to the peptidase S10 family.</text>
</comment>
<dbReference type="GO" id="GO:0004185">
    <property type="term" value="F:serine-type carboxypeptidase activity"/>
    <property type="evidence" value="ECO:0007669"/>
    <property type="project" value="UniProtKB-UniRule"/>
</dbReference>
<dbReference type="PRINTS" id="PR00724">
    <property type="entry name" value="CRBOXYPTASEC"/>
</dbReference>
<dbReference type="Proteomes" id="UP000660262">
    <property type="component" value="Unassembled WGS sequence"/>
</dbReference>
<protein>
    <recommendedName>
        <fullName evidence="2">Carboxypeptidase</fullName>
        <ecNumber evidence="2">3.4.16.-</ecNumber>
    </recommendedName>
</protein>
<dbReference type="PROSITE" id="PS00131">
    <property type="entry name" value="CARBOXYPEPT_SER_SER"/>
    <property type="match status" value="1"/>
</dbReference>
<dbReference type="OrthoDB" id="443318at2759"/>
<dbReference type="InterPro" id="IPR001563">
    <property type="entry name" value="Peptidase_S10"/>
</dbReference>
<evidence type="ECO:0000256" key="2">
    <source>
        <dbReference type="RuleBase" id="RU361156"/>
    </source>
</evidence>
<reference evidence="3" key="1">
    <citation type="submission" date="2020-10" db="EMBL/GenBank/DDBJ databases">
        <title>Unveiling of a novel bifunctional photoreceptor, Dualchrome1, isolated from a cosmopolitan green alga.</title>
        <authorList>
            <person name="Suzuki S."/>
            <person name="Kawachi M."/>
        </authorList>
    </citation>
    <scope>NUCLEOTIDE SEQUENCE</scope>
    <source>
        <strain evidence="3">NIES 2893</strain>
    </source>
</reference>
<evidence type="ECO:0000313" key="3">
    <source>
        <dbReference type="EMBL" id="GHP07773.1"/>
    </source>
</evidence>
<dbReference type="SUPFAM" id="SSF53474">
    <property type="entry name" value="alpha/beta-Hydrolases"/>
    <property type="match status" value="1"/>
</dbReference>
<keyword evidence="2" id="KW-0732">Signal</keyword>
<feature type="signal peptide" evidence="2">
    <location>
        <begin position="1"/>
        <end position="32"/>
    </location>
</feature>
<keyword evidence="4" id="KW-1185">Reference proteome</keyword>
<dbReference type="InterPro" id="IPR018202">
    <property type="entry name" value="Ser_caboxypep_ser_AS"/>
</dbReference>
<comment type="caution">
    <text evidence="3">The sequence shown here is derived from an EMBL/GenBank/DDBJ whole genome shotgun (WGS) entry which is preliminary data.</text>
</comment>
<feature type="chain" id="PRO_5033091738" description="Carboxypeptidase" evidence="2">
    <location>
        <begin position="33"/>
        <end position="520"/>
    </location>
</feature>
<evidence type="ECO:0000256" key="1">
    <source>
        <dbReference type="ARBA" id="ARBA00009431"/>
    </source>
</evidence>
<sequence length="520" mass="55582">MAPFLLSQSMALLSLPLLVLCFLISVLVVVDASRSSFSSSASASTDVVTSLPGFTGPLPTRMWSGLVESLPGMHSHYILAECTAPPCATIAWFQGGPGASSMYGMFVEFGPLVFKGSDVKLNVNPYSWTHLANTLVIDSPPPVGFSYCDPAGPSGNGTSCGPWDDASTASVNDAALRAWAKRHPQHAANGLIIAGESYAGVYVPTLVKRLVENVHDPPPFKVLGAAVGDPCAPPAVCGVGNAPLFHVLFAHGHGQMSYKNFEAIMNACGGLSGLARLDAPSRFDGCGDALKRADVDAGKVYPYAEYDDCNHAGDPFRRRRSLLSEASEPRQWFLRRPSIVPLEEQPPPPPPFHAYPGGVASGGAPCGSLRALGAWLAEAETKTALNVPATSNFFECDNGGGFNYTLSEKNVLAIWSDLVQRMPVLVYNGDTDPGLNFYVTQNWTSKGIAGIVEREAWRPWTVDGNHRLGGFVTRYASEGAGRFDFATIHGSGHMVPAFKPVQALALFEQWMSNAFKRYAP</sequence>
<evidence type="ECO:0000313" key="4">
    <source>
        <dbReference type="Proteomes" id="UP000660262"/>
    </source>
</evidence>
<dbReference type="PANTHER" id="PTHR11802">
    <property type="entry name" value="SERINE PROTEASE FAMILY S10 SERINE CARBOXYPEPTIDASE"/>
    <property type="match status" value="1"/>
</dbReference>
<dbReference type="GO" id="GO:0006508">
    <property type="term" value="P:proteolysis"/>
    <property type="evidence" value="ECO:0007669"/>
    <property type="project" value="UniProtKB-KW"/>
</dbReference>
<dbReference type="AlphaFoldDB" id="A0A830HM64"/>
<dbReference type="EMBL" id="BNJQ01000018">
    <property type="protein sequence ID" value="GHP07773.1"/>
    <property type="molecule type" value="Genomic_DNA"/>
</dbReference>
<gene>
    <name evidence="3" type="ORF">PPROV_000651500</name>
</gene>
<dbReference type="Pfam" id="PF00450">
    <property type="entry name" value="Peptidase_S10"/>
    <property type="match status" value="1"/>
</dbReference>
<dbReference type="Gene3D" id="3.40.50.12670">
    <property type="match status" value="1"/>
</dbReference>
<keyword evidence="2" id="KW-0645">Protease</keyword>
<dbReference type="EC" id="3.4.16.-" evidence="2"/>
<accession>A0A830HM64</accession>
<dbReference type="PROSITE" id="PS00560">
    <property type="entry name" value="CARBOXYPEPT_SER_HIS"/>
    <property type="match status" value="1"/>
</dbReference>
<proteinExistence type="inferred from homology"/>